<dbReference type="Proteomes" id="UP000076962">
    <property type="component" value="Unassembled WGS sequence"/>
</dbReference>
<organism evidence="1 2">
    <name type="scientific">Candidatus Thiomargarita nelsonii</name>
    <dbReference type="NCBI Taxonomy" id="1003181"/>
    <lineage>
        <taxon>Bacteria</taxon>
        <taxon>Pseudomonadati</taxon>
        <taxon>Pseudomonadota</taxon>
        <taxon>Gammaproteobacteria</taxon>
        <taxon>Thiotrichales</taxon>
        <taxon>Thiotrichaceae</taxon>
        <taxon>Thiomargarita</taxon>
    </lineage>
</organism>
<keyword evidence="2" id="KW-1185">Reference proteome</keyword>
<dbReference type="EMBL" id="LUTY01000208">
    <property type="protein sequence ID" value="OAD23699.1"/>
    <property type="molecule type" value="Genomic_DNA"/>
</dbReference>
<evidence type="ECO:0000313" key="2">
    <source>
        <dbReference type="Proteomes" id="UP000076962"/>
    </source>
</evidence>
<evidence type="ECO:0000313" key="1">
    <source>
        <dbReference type="EMBL" id="OAD23699.1"/>
    </source>
</evidence>
<dbReference type="AlphaFoldDB" id="A0A176S776"/>
<gene>
    <name evidence="1" type="ORF">THIOM_000461</name>
</gene>
<protein>
    <submittedName>
        <fullName evidence="1">Uncharacterized protein</fullName>
    </submittedName>
</protein>
<name>A0A176S776_9GAMM</name>
<sequence length="309" mass="35518">MIDKTEQDWNDLLDGKSVPDADPKTIREARSFRNALLSQVDDEDLPYPHILEKALLRLKDDPEFPHRGAVKKVLFGLRLKIWFSNLKQSAHYILSTTQQWVIEHPLVLPTFATVLVLAIVIKLLCPIICDFPPAEKAIGISDLINISYNEVDVQYWENRSSDKFVLRFSESARPSLALQAFNAGLWKGRESLLSSSSKVMEKNWTETEWVSYYELGRWTLLLESVCRSLPQYQVPNDFWDRQKNIFNKLNQDILARKEKSDDLEGVTINWVSSQFASIGPLLEQLPNELPLSTQLAAKLKFMRDGLIID</sequence>
<comment type="caution">
    <text evidence="1">The sequence shown here is derived from an EMBL/GenBank/DDBJ whole genome shotgun (WGS) entry which is preliminary data.</text>
</comment>
<accession>A0A176S776</accession>
<reference evidence="1 2" key="1">
    <citation type="submission" date="2016-05" db="EMBL/GenBank/DDBJ databases">
        <title>Single-cell genome of chain-forming Candidatus Thiomargarita nelsonii and comparison to other large sulfur-oxidizing bacteria.</title>
        <authorList>
            <person name="Winkel M."/>
            <person name="Salman V."/>
            <person name="Woyke T."/>
            <person name="Schulz-Vogt H."/>
            <person name="Richter M."/>
            <person name="Flood B."/>
            <person name="Bailey J."/>
            <person name="Amann R."/>
            <person name="Mussmann M."/>
        </authorList>
    </citation>
    <scope>NUCLEOTIDE SEQUENCE [LARGE SCALE GENOMIC DNA]</scope>
    <source>
        <strain evidence="1 2">THI036</strain>
    </source>
</reference>
<proteinExistence type="predicted"/>